<dbReference type="EMBL" id="CP028811">
    <property type="protein sequence ID" value="AWA29417.1"/>
    <property type="molecule type" value="Genomic_DNA"/>
</dbReference>
<dbReference type="Proteomes" id="UP000244193">
    <property type="component" value="Chromosome"/>
</dbReference>
<proteinExistence type="predicted"/>
<name>A0A2S0RBL9_9FLAO</name>
<reference evidence="4 5" key="1">
    <citation type="submission" date="2018-04" db="EMBL/GenBank/DDBJ databases">
        <title>Genome sequencing of Flavobacterium sp. HYN0048.</title>
        <authorList>
            <person name="Yi H."/>
            <person name="Baek C."/>
        </authorList>
    </citation>
    <scope>NUCLEOTIDE SEQUENCE [LARGE SCALE GENOMIC DNA]</scope>
    <source>
        <strain evidence="4 5">HYN0048</strain>
    </source>
</reference>
<gene>
    <name evidence="4" type="ORF">HYN48_04570</name>
</gene>
<dbReference type="KEGG" id="fmg:HYN48_04570"/>
<dbReference type="InterPro" id="IPR026444">
    <property type="entry name" value="Secre_tail"/>
</dbReference>
<evidence type="ECO:0000256" key="1">
    <source>
        <dbReference type="ARBA" id="ARBA00022729"/>
    </source>
</evidence>
<feature type="domain" description="Secretion system C-terminal sorting" evidence="3">
    <location>
        <begin position="1115"/>
        <end position="1184"/>
    </location>
</feature>
<evidence type="ECO:0000259" key="3">
    <source>
        <dbReference type="Pfam" id="PF18962"/>
    </source>
</evidence>
<keyword evidence="1 2" id="KW-0732">Signal</keyword>
<accession>A0A2S0RBL9</accession>
<protein>
    <recommendedName>
        <fullName evidence="3">Secretion system C-terminal sorting domain-containing protein</fullName>
    </recommendedName>
</protein>
<dbReference type="InterPro" id="IPR014755">
    <property type="entry name" value="Cu-Rt/internalin_Ig-like"/>
</dbReference>
<evidence type="ECO:0000313" key="4">
    <source>
        <dbReference type="EMBL" id="AWA29417.1"/>
    </source>
</evidence>
<feature type="chain" id="PRO_5015428270" description="Secretion system C-terminal sorting domain-containing protein" evidence="2">
    <location>
        <begin position="27"/>
        <end position="1188"/>
    </location>
</feature>
<dbReference type="AlphaFoldDB" id="A0A2S0RBL9"/>
<feature type="signal peptide" evidence="2">
    <location>
        <begin position="1"/>
        <end position="26"/>
    </location>
</feature>
<dbReference type="NCBIfam" id="TIGR04183">
    <property type="entry name" value="Por_Secre_tail"/>
    <property type="match status" value="1"/>
</dbReference>
<sequence>MTITVNPNITPVFTPVMPICSGAALAALPTVSNNGITGSWSPALDNTATTTYTFTPDAGQCALAATMTITVNPNITPDFTPVMPICSGAALAALPTVSNNGISGSWSPALDNTATTTYTFTPDAGQCALAATMTITVNPNITPDFTQVMPICSGAALAALPTASNNGITGSWSPALDNTATTTYTFTPDAGQCALAATMTITVNPNITPDFTPVMPICSGAALAALPTVSNNGITGSWSPALDNTATTTYTFTPDAGQCALAATMTITVNPNITPDFTPVMPICSGAALAALPTVSNNGITGSWSPALDNTATTTYTFTPDAGQCALDATMTITVNPNITPDFTPVMSICSGAALAALPTVSDNGITGGWSPALDNTATTTYTFTPDAGQCALAATMTITVNPNITPDFTQVMPICFGAALAALPTVSNNGITGSWSPSLDNTATTTYTFTPDAGQCALAATMTITVNPNPTLDEKTDITACVSYTLPVLTNGNYFTEPNGSGTMLAGGDAITSTQTIYVYADNGMCTAEESFTVTISPVAVIDELNDVIACGSYILPVLTTNADYYTEPGGAGTLLHAGDVVSTSQTIYVYVLGAISSCTAESDFIVTINPIPAVDTLADVTACDSYTLPVLTNGNYFTETAGAGTMLNTGDTITSSQTVYIYASNGDCSAETDFAVTITSTPIVDDLADVTACDSYTLPVLTNGNYFTETAGAGTMLNAGDVINSSQTVYIHASNGDCSTETDFAVTITATPTVDDLADVTACDSYTLPALTNGNYFTETAGAGTMLNAGDVITTSQTVYVYASNGDCSVETDFAVTITSTPTVDDLADVTACDSYTLPVLTNGNYFTETAGEGTMLNAGDVLTSSQTVYIYASNGDCSAETDFAVTITSTPIIDDLADVTACDSYTLPVLTNGNYFTETAGAGTMLNAGDVITSSQTVYIYASNGDCSAETDFAVTITSTPIVDDFADVTACDSYTLPALTNGNYFTETAGAGTMLNAGDVITTSQTVYIYASNGDCSAESSFNVAINALDNTTTLNLETITANQSGASYQWISCDQTPGIIDGETNQSFTATENGQYAVIITLGDCTVTSECVTIDSLGTGTLPLDNLITMYPNPSRGTFTVDTGSLIADHIFVIDNLGRQIAQHKPTSQKSFMDVSGYADGVYYIRISYQNKETVKKLVLSKN</sequence>
<dbReference type="Pfam" id="PF18962">
    <property type="entry name" value="Por_Secre_tail"/>
    <property type="match status" value="1"/>
</dbReference>
<organism evidence="4 5">
    <name type="scientific">Flavobacterium magnum</name>
    <dbReference type="NCBI Taxonomy" id="2162713"/>
    <lineage>
        <taxon>Bacteria</taxon>
        <taxon>Pseudomonadati</taxon>
        <taxon>Bacteroidota</taxon>
        <taxon>Flavobacteriia</taxon>
        <taxon>Flavobacteriales</taxon>
        <taxon>Flavobacteriaceae</taxon>
        <taxon>Flavobacterium</taxon>
    </lineage>
</organism>
<dbReference type="Gene3D" id="2.60.40.1220">
    <property type="match status" value="6"/>
</dbReference>
<evidence type="ECO:0000313" key="5">
    <source>
        <dbReference type="Proteomes" id="UP000244193"/>
    </source>
</evidence>
<keyword evidence="5" id="KW-1185">Reference proteome</keyword>
<evidence type="ECO:0000256" key="2">
    <source>
        <dbReference type="SAM" id="SignalP"/>
    </source>
</evidence>